<feature type="domain" description="Ricin B lectin" evidence="4">
    <location>
        <begin position="1948"/>
        <end position="2083"/>
    </location>
</feature>
<evidence type="ECO:0000259" key="3">
    <source>
        <dbReference type="SMART" id="SM00306"/>
    </source>
</evidence>
<name>A0A918KZU0_9ACTN</name>
<comment type="caution">
    <text evidence="5">The sequence shown here is derived from an EMBL/GenBank/DDBJ whole genome shotgun (WGS) entry which is preliminary data.</text>
</comment>
<dbReference type="PROSITE" id="PS50231">
    <property type="entry name" value="RICIN_B_LECTIN"/>
    <property type="match status" value="1"/>
</dbReference>
<accession>A0A918KZU0</accession>
<dbReference type="PROSITE" id="PS50817">
    <property type="entry name" value="INTEIN_N_TER"/>
    <property type="match status" value="1"/>
</dbReference>
<dbReference type="PROSITE" id="PS50818">
    <property type="entry name" value="INTEIN_C_TER"/>
    <property type="match status" value="1"/>
</dbReference>
<proteinExistence type="predicted"/>
<reference evidence="5" key="1">
    <citation type="journal article" date="2014" name="Int. J. Syst. Evol. Microbiol.">
        <title>Complete genome sequence of Corynebacterium casei LMG S-19264T (=DSM 44701T), isolated from a smear-ripened cheese.</title>
        <authorList>
            <consortium name="US DOE Joint Genome Institute (JGI-PGF)"/>
            <person name="Walter F."/>
            <person name="Albersmeier A."/>
            <person name="Kalinowski J."/>
            <person name="Ruckert C."/>
        </authorList>
    </citation>
    <scope>NUCLEOTIDE SEQUENCE</scope>
    <source>
        <strain evidence="5">JCM 4346</strain>
    </source>
</reference>
<feature type="compositionally biased region" description="Polar residues" evidence="2">
    <location>
        <begin position="2421"/>
        <end position="2435"/>
    </location>
</feature>
<dbReference type="InterPro" id="IPR035992">
    <property type="entry name" value="Ricin_B-like_lectins"/>
</dbReference>
<dbReference type="InterPro" id="IPR006530">
    <property type="entry name" value="YD"/>
</dbReference>
<dbReference type="InterPro" id="IPR022385">
    <property type="entry name" value="Rhs_assc_core"/>
</dbReference>
<evidence type="ECO:0000256" key="2">
    <source>
        <dbReference type="SAM" id="MobiDB-lite"/>
    </source>
</evidence>
<dbReference type="Gene3D" id="2.80.10.50">
    <property type="match status" value="1"/>
</dbReference>
<evidence type="ECO:0000256" key="1">
    <source>
        <dbReference type="ARBA" id="ARBA00022737"/>
    </source>
</evidence>
<keyword evidence="1" id="KW-0677">Repeat</keyword>
<feature type="domain" description="Hint" evidence="3">
    <location>
        <begin position="2470"/>
        <end position="2575"/>
    </location>
</feature>
<dbReference type="SUPFAM" id="SSF51294">
    <property type="entry name" value="Hedgehog/intein (Hint) domain"/>
    <property type="match status" value="1"/>
</dbReference>
<dbReference type="NCBIfam" id="TIGR03696">
    <property type="entry name" value="Rhs_assc_core"/>
    <property type="match status" value="1"/>
</dbReference>
<dbReference type="CDD" id="cd00081">
    <property type="entry name" value="Hint"/>
    <property type="match status" value="1"/>
</dbReference>
<organism evidence="5 6">
    <name type="scientific">Streptomyces aurantiogriseus</name>
    <dbReference type="NCBI Taxonomy" id="66870"/>
    <lineage>
        <taxon>Bacteria</taxon>
        <taxon>Bacillati</taxon>
        <taxon>Actinomycetota</taxon>
        <taxon>Actinomycetes</taxon>
        <taxon>Kitasatosporales</taxon>
        <taxon>Streptomycetaceae</taxon>
        <taxon>Streptomyces</taxon>
    </lineage>
</organism>
<dbReference type="PANTHER" id="PTHR32305:SF17">
    <property type="entry name" value="TRNA NUCLEASE WAPA"/>
    <property type="match status" value="1"/>
</dbReference>
<feature type="region of interest" description="Disordered" evidence="2">
    <location>
        <begin position="294"/>
        <end position="313"/>
    </location>
</feature>
<dbReference type="Gene3D" id="2.180.10.10">
    <property type="entry name" value="RHS repeat-associated core"/>
    <property type="match status" value="3"/>
</dbReference>
<feature type="region of interest" description="Disordered" evidence="2">
    <location>
        <begin position="237"/>
        <end position="272"/>
    </location>
</feature>
<dbReference type="InterPro" id="IPR050708">
    <property type="entry name" value="T6SS_VgrG/RHS"/>
</dbReference>
<protein>
    <recommendedName>
        <fullName evidence="7">Sugar-binding protein</fullName>
    </recommendedName>
</protein>
<dbReference type="Gene3D" id="2.170.16.10">
    <property type="entry name" value="Hedgehog/Intein (Hint) domain"/>
    <property type="match status" value="1"/>
</dbReference>
<evidence type="ECO:0008006" key="7">
    <source>
        <dbReference type="Google" id="ProtNLM"/>
    </source>
</evidence>
<dbReference type="InterPro" id="IPR056823">
    <property type="entry name" value="TEN-like_YD-shell"/>
</dbReference>
<dbReference type="InterPro" id="IPR006141">
    <property type="entry name" value="Intein_N"/>
</dbReference>
<dbReference type="GO" id="GO:0016539">
    <property type="term" value="P:intein-mediated protein splicing"/>
    <property type="evidence" value="ECO:0007669"/>
    <property type="project" value="InterPro"/>
</dbReference>
<dbReference type="RefSeq" id="WP_189943926.1">
    <property type="nucleotide sequence ID" value="NZ_BMSX01000039.1"/>
</dbReference>
<dbReference type="Pfam" id="PF07591">
    <property type="entry name" value="PT-HINT"/>
    <property type="match status" value="1"/>
</dbReference>
<dbReference type="SMART" id="SM00306">
    <property type="entry name" value="HintN"/>
    <property type="match status" value="1"/>
</dbReference>
<dbReference type="NCBIfam" id="TIGR01643">
    <property type="entry name" value="YD_repeat_2x"/>
    <property type="match status" value="2"/>
</dbReference>
<dbReference type="SUPFAM" id="SSF50370">
    <property type="entry name" value="Ricin B-like lectins"/>
    <property type="match status" value="1"/>
</dbReference>
<evidence type="ECO:0000313" key="5">
    <source>
        <dbReference type="EMBL" id="GGR60218.1"/>
    </source>
</evidence>
<feature type="region of interest" description="Disordered" evidence="2">
    <location>
        <begin position="1182"/>
        <end position="1205"/>
    </location>
</feature>
<gene>
    <name evidence="5" type="ORF">GCM10010251_91140</name>
</gene>
<dbReference type="EMBL" id="BMSX01000039">
    <property type="protein sequence ID" value="GGR60218.1"/>
    <property type="molecule type" value="Genomic_DNA"/>
</dbReference>
<dbReference type="SMART" id="SM00458">
    <property type="entry name" value="RICIN"/>
    <property type="match status" value="1"/>
</dbReference>
<sequence>MRAVLSWSGRGSLARTPRERLIRRRTRVGLVAGLVLALNVTLLPSAMAFGPSDPRTAVDLAELQETDAVPVDADKTDKLEELAGDASTEPEKAYTPAAVAEVPEATGTKAVDNLAAGSTTEVARSADGALSVGVGAPDGATPAQVDALEGQWSVAAASEDQALANGAQGFMLAVDAPDTATGNAVVSIDATKLAETYSAQWLDRLSFTLMPSCYATTPELEECSTGIPVTTDVERTGDTVTVPLDAGDSSGSEADPGEDSATDEVAQSTDTTAQVPETLVNVTLDTAALQTVSAAPSTSTTNPAVNSGNDSTVSSAVWRGGRAADAVQQIADSSGGGLLVGSSYGAGAGGDFGASPIVSAGSWTAGGSSGAFTYSYTMAAPQIPAGPAPNVTLSYNSQTSDGRTSSTNNQVSWVGEGWDYNPGSITRTFVGCAADTANANNKDHFTGDQCWGSSNAVLSLNGTTTELVRDDTTKVWKGARGENMRVELLTEADYKEVIAKALGQQTSDITHSSNNGDNNGEFWRVTTDDGNQYFFGLNRLPGWSSGKAETNSVLNVPVAGNHDSDPCYQTKFADSFCNQGWRFQLDYVVDTTGNVMSLWWEKEKNAYARNMKEASAVSYDRGGYLSHIDYGQRVGTLFSEEPLGRMKFTAKERCFDDPALNVECSNANFDSKQSDRTRPWFDTPADLACATGKKCTTYGPTFWSRKRLASVDACTQREQGVRLTEYTSDADGNETGQRNACGVDGDSATTTLLSKVDSWGLKQSFPWNLTGEYTALWLEAISRTGYAVDGSTSRLNPVSFGHNETALPNRVRTSSSDTNPLFARLRIQDVVSEYGGRTHVDYKAPEDKCLTGASRPAIDKNHSLCYPAYWHADGELEDKRISWFHKYVVEKITEFPRLADAQDIVTTYKYETYDDAVDGALWAKSQSEFSRPKKRTWDDFRGFPTVITTTGTTDAVGGSVASKSVTRYFRGMSDDVLADDTPGTASDDVKRSVVTSDITGAELGTDRKAYAGMVAESLTYPDASADTTTGWISRTVNFPDPPVRLATRNRTDGPDVISERVTLGKTSTITKASGKGADGSSLRTVTTETEYDATYGLPTVVREHGDVADTKDNSCTRTSYVHNTSGTNHLVGLVAQTVTTTGTTTCSADLSSSTGSTLVSASRMYYDGATSHTATPTKGLVTRTEAPTGAGTGWETTNPESRTEYDSVGRVVKVTDPTGVTNLTKYTPDTGQVYRIDTVTGSKVVDGVETGFTEITTLEPGRGTTIKATDANNRATTYEYDPLGRAVAAWDATQPTTDDPTVKYTYNTDPQKPVAVIAQSLSENPSAATGDGVYESSTTIYDGLGRERQSQTPAVDGGRLITDTLHNAAGQVRYTRNAYYMEGDPDTELVVPASESLVPNATSYTYDGLGRVLTVTPVHSSFAQTGETYYKSDGSVAHVSTDRRTRYEYGLDYTVIRQPKGTPASRVWTDALGRTTRQDTFSDTSLTEAGAISTTYAYDLRGDMVTSTDDVGNTRTWKYDALGRVTDTTDPDAGATHTEYDAFGRVLSATDPRGQTVSYTYERLNRVEQVKVTPKGSTTATVAQTYAYDGAPGGKGQLASATRYTDGKPYTTSIAGYTADYQPTAMTTALPPGSTAGLTAEGFATQYTYTYDYNDDGQLEKYTAPAAGGLSAEAVITRYNKAGLPTSVSGQDWYTSEVSYSPYGQVLRSTVGEQGHRLWQENTFNESTGELLTSRLIREAATPDTAVVPGSEVSKRSYAYDPSGNVLSVADRMGTTTDQQCFKYDTLGQLKEAWTTPGGGACVASGKTTAEPVYSDGKVNVSSNNSGYWQSYDYDVLGNRTKKTAYKADPTFTSGVRDTKGDVVTDYQYGTSDTAKNDQPHTLTSYTTTSTTKTATGSDLTVTTRSTQTYNSAGDLETRSTGGDTAQTLTWTWDGKVESVTGFGADGSGAWIGTGDMCLDLAGGLTTAGTPLQIWSCNGSKAQNFRVQAVDTNNDGTVEDATIGQLIVGGQCAQPNGTAAASPVLIQACDNVVAAQRWQTLSTGQVKHVSTGLCLSAPASTIGTDLTLAACNSTVATQLWKPASKTTYVYDAMGNRLLERTSAGAVLNLPDTKVSLTTAGKLRYAERTYAGIGGPGVTRYRDAANNTAGFSEHLFAQATDLNGTPLAEVRLDGGMAVRVAKKDPWGEDRAANLAPRSHTGFHTGDDDAETGLTHLGAREYDPGTGRFISADPVLDDSDPLQANGYSYANNNPVTHADPSGLTSSASSFDASIAALDAKIAEYQKTLNRSIGDVILATGWAVFKEFIGWNDVVGCFSQGDLWACGSLLMDAIPWTAVFSKGKKMWGAFKATLGAVKAFRAAKKAAEIGIKAAKAAKAALIKAKKAAEAAAAEAKRKARAAAKAAAEAAKKKAHTGSKGARGNSVQVKARTQAQSKGTKGGGKAENKSGGSRNGSGKEDSSSGGDAPSCKIGNSFTPDTKVLMADGSAKAIKDVRVGDKVLATDPRTNETRVETVTAEILGKGVKHLVKVTVDTDGDKGSKTAEVTATDRHPFWVAELDAWINATDLKPGEWLRTSAGTYVQITAVERWTALDATVHNLTVSNLHTYYVETGTTPVLVHNCPEEPQAARASEINNAEPTQATFDVHTTAVLDVDVPGAGVTRLVAGNGEQGLTPAQITALADDEVHIDADMVPGDLHAEQRVIFGAMLLKAKPIQGGASRNICRRICGVLIFASGGAPFGKVKPGNGKTTHRVRSMRW</sequence>
<keyword evidence="6" id="KW-1185">Reference proteome</keyword>
<reference evidence="5" key="2">
    <citation type="submission" date="2020-09" db="EMBL/GenBank/DDBJ databases">
        <authorList>
            <person name="Sun Q."/>
            <person name="Ohkuma M."/>
        </authorList>
    </citation>
    <scope>NUCLEOTIDE SEQUENCE</scope>
    <source>
        <strain evidence="5">JCM 4346</strain>
    </source>
</reference>
<dbReference type="InterPro" id="IPR036844">
    <property type="entry name" value="Hint_dom_sf"/>
</dbReference>
<dbReference type="Proteomes" id="UP000658320">
    <property type="component" value="Unassembled WGS sequence"/>
</dbReference>
<dbReference type="InterPro" id="IPR000772">
    <property type="entry name" value="Ricin_B_lectin"/>
</dbReference>
<dbReference type="Pfam" id="PF25023">
    <property type="entry name" value="TEN_YD-shell"/>
    <property type="match status" value="1"/>
</dbReference>
<evidence type="ECO:0000259" key="4">
    <source>
        <dbReference type="SMART" id="SM00458"/>
    </source>
</evidence>
<dbReference type="InterPro" id="IPR031325">
    <property type="entry name" value="RHS_repeat"/>
</dbReference>
<dbReference type="InterPro" id="IPR003587">
    <property type="entry name" value="Hint_dom_N"/>
</dbReference>
<feature type="region of interest" description="Disordered" evidence="2">
    <location>
        <begin position="2401"/>
        <end position="2470"/>
    </location>
</feature>
<dbReference type="Pfam" id="PF00652">
    <property type="entry name" value="Ricin_B_lectin"/>
    <property type="match status" value="1"/>
</dbReference>
<dbReference type="Pfam" id="PF05593">
    <property type="entry name" value="RHS_repeat"/>
    <property type="match status" value="2"/>
</dbReference>
<dbReference type="PANTHER" id="PTHR32305">
    <property type="match status" value="1"/>
</dbReference>
<dbReference type="InterPro" id="IPR030934">
    <property type="entry name" value="Intein_C"/>
</dbReference>
<evidence type="ECO:0000313" key="6">
    <source>
        <dbReference type="Proteomes" id="UP000658320"/>
    </source>
</evidence>